<gene>
    <name evidence="2" type="ORF">SNE35_28780</name>
</gene>
<keyword evidence="3" id="KW-1185">Reference proteome</keyword>
<organism evidence="2 3">
    <name type="scientific">Roseateles agri</name>
    <dbReference type="NCBI Taxonomy" id="3098619"/>
    <lineage>
        <taxon>Bacteria</taxon>
        <taxon>Pseudomonadati</taxon>
        <taxon>Pseudomonadota</taxon>
        <taxon>Betaproteobacteria</taxon>
        <taxon>Burkholderiales</taxon>
        <taxon>Sphaerotilaceae</taxon>
        <taxon>Roseateles</taxon>
    </lineage>
</organism>
<dbReference type="RefSeq" id="WP_320426494.1">
    <property type="nucleotide sequence ID" value="NZ_JAXCLA010000010.1"/>
</dbReference>
<sequence length="92" mass="10136">MATTTAHADVSADAIEQLYADSRRPDWPPLAELRRHYAIYASLRGRALALERGQPLPPAAPSPPPAPALTTRLHHPPQFDHKRLAAGEREDD</sequence>
<evidence type="ECO:0000256" key="1">
    <source>
        <dbReference type="SAM" id="MobiDB-lite"/>
    </source>
</evidence>
<evidence type="ECO:0000313" key="2">
    <source>
        <dbReference type="EMBL" id="MDY0748530.1"/>
    </source>
</evidence>
<feature type="region of interest" description="Disordered" evidence="1">
    <location>
        <begin position="51"/>
        <end position="92"/>
    </location>
</feature>
<dbReference type="EMBL" id="JAXCLA010000010">
    <property type="protein sequence ID" value="MDY0748530.1"/>
    <property type="molecule type" value="Genomic_DNA"/>
</dbReference>
<accession>A0ABU5DS97</accession>
<dbReference type="Proteomes" id="UP001285263">
    <property type="component" value="Unassembled WGS sequence"/>
</dbReference>
<protein>
    <submittedName>
        <fullName evidence="2">Uncharacterized protein</fullName>
    </submittedName>
</protein>
<proteinExistence type="predicted"/>
<reference evidence="2 3" key="1">
    <citation type="submission" date="2023-11" db="EMBL/GenBank/DDBJ databases">
        <title>Paucibacter sp. nov., isolated from fresh soil in Korea.</title>
        <authorList>
            <person name="Le N.T.T."/>
        </authorList>
    </citation>
    <scope>NUCLEOTIDE SEQUENCE [LARGE SCALE GENOMIC DNA]</scope>
    <source>
        <strain evidence="2 3">R3-3</strain>
    </source>
</reference>
<feature type="compositionally biased region" description="Pro residues" evidence="1">
    <location>
        <begin position="55"/>
        <end position="67"/>
    </location>
</feature>
<feature type="compositionally biased region" description="Basic and acidic residues" evidence="1">
    <location>
        <begin position="77"/>
        <end position="92"/>
    </location>
</feature>
<comment type="caution">
    <text evidence="2">The sequence shown here is derived from an EMBL/GenBank/DDBJ whole genome shotgun (WGS) entry which is preliminary data.</text>
</comment>
<evidence type="ECO:0000313" key="3">
    <source>
        <dbReference type="Proteomes" id="UP001285263"/>
    </source>
</evidence>
<name>A0ABU5DS97_9BURK</name>